<keyword evidence="3" id="KW-1185">Reference proteome</keyword>
<gene>
    <name evidence="2" type="ORF">RRG08_025722</name>
</gene>
<feature type="chain" id="PRO_5042017181" evidence="1">
    <location>
        <begin position="20"/>
        <end position="534"/>
    </location>
</feature>
<name>A0AAE1DY86_9GAST</name>
<keyword evidence="1" id="KW-0732">Signal</keyword>
<organism evidence="2 3">
    <name type="scientific">Elysia crispata</name>
    <name type="common">lettuce slug</name>
    <dbReference type="NCBI Taxonomy" id="231223"/>
    <lineage>
        <taxon>Eukaryota</taxon>
        <taxon>Metazoa</taxon>
        <taxon>Spiralia</taxon>
        <taxon>Lophotrochozoa</taxon>
        <taxon>Mollusca</taxon>
        <taxon>Gastropoda</taxon>
        <taxon>Heterobranchia</taxon>
        <taxon>Euthyneura</taxon>
        <taxon>Panpulmonata</taxon>
        <taxon>Sacoglossa</taxon>
        <taxon>Placobranchoidea</taxon>
        <taxon>Plakobranchidae</taxon>
        <taxon>Elysia</taxon>
    </lineage>
</organism>
<evidence type="ECO:0000313" key="2">
    <source>
        <dbReference type="EMBL" id="KAK3787456.1"/>
    </source>
</evidence>
<dbReference type="EMBL" id="JAWDGP010001864">
    <property type="protein sequence ID" value="KAK3787456.1"/>
    <property type="molecule type" value="Genomic_DNA"/>
</dbReference>
<sequence>MARQVMLIILMGLMISIKSQISMESSESVCQRVWIERLLWTIQSPTQPNTEEFRDDVLQGKPAKVVIEKGSYRETFILDNVNMNGNLICGEFTDRLTSPIGPDSEFHPVLVCSSGRVDFLNTSISKWDGNVVEQTWPVDAISFRTRDYSPDNSPVSSRYLDGTSDMQYTDRYMDMALKSELRGVMRDRAYAFNMDNIHIDQNSGHISCQSLSHVSQTYPSPGGITFRSQPYSWLSSWDTSGRRDSSRWTLGNVRAVGHTNDYVALQWYADPCWTVVFKHDKDGIRQSGSLDMLKAYVRMGHRVRVHFDGFTLEANSVVISPDGSVMAQTSSEMARRLGTGTDKTFFNTKTRQVYRLIHTSGEVRSFYFFIQNGLLSERSAGRFDMIWSVDTRPWNPVLTVNKLNQITFGTIRELVVNMDVASARIGVQLKEKDGVLKGQNSELFLEVNSMRTSSPGSLRPDVISQSLRTIPYYMTKGGKTYTMDLYQPQKQYIEISTVTGVAAHRVNMKSREYDVLAGWDVQAISWFQDNRLGG</sequence>
<evidence type="ECO:0000256" key="1">
    <source>
        <dbReference type="SAM" id="SignalP"/>
    </source>
</evidence>
<reference evidence="2" key="1">
    <citation type="journal article" date="2023" name="G3 (Bethesda)">
        <title>A reference genome for the long-term kleptoplast-retaining sea slug Elysia crispata morphotype clarki.</title>
        <authorList>
            <person name="Eastman K.E."/>
            <person name="Pendleton A.L."/>
            <person name="Shaikh M.A."/>
            <person name="Suttiyut T."/>
            <person name="Ogas R."/>
            <person name="Tomko P."/>
            <person name="Gavelis G."/>
            <person name="Widhalm J.R."/>
            <person name="Wisecaver J.H."/>
        </authorList>
    </citation>
    <scope>NUCLEOTIDE SEQUENCE</scope>
    <source>
        <strain evidence="2">ECLA1</strain>
    </source>
</reference>
<protein>
    <submittedName>
        <fullName evidence="2">Uncharacterized protein</fullName>
    </submittedName>
</protein>
<dbReference type="Proteomes" id="UP001283361">
    <property type="component" value="Unassembled WGS sequence"/>
</dbReference>
<comment type="caution">
    <text evidence="2">The sequence shown here is derived from an EMBL/GenBank/DDBJ whole genome shotgun (WGS) entry which is preliminary data.</text>
</comment>
<evidence type="ECO:0000313" key="3">
    <source>
        <dbReference type="Proteomes" id="UP001283361"/>
    </source>
</evidence>
<proteinExistence type="predicted"/>
<accession>A0AAE1DY86</accession>
<feature type="signal peptide" evidence="1">
    <location>
        <begin position="1"/>
        <end position="19"/>
    </location>
</feature>
<dbReference type="AlphaFoldDB" id="A0AAE1DY86"/>